<dbReference type="InterPro" id="IPR008889">
    <property type="entry name" value="VQ"/>
</dbReference>
<dbReference type="GO" id="GO:0005634">
    <property type="term" value="C:nucleus"/>
    <property type="evidence" value="ECO:0007669"/>
    <property type="project" value="TreeGrafter"/>
</dbReference>
<accession>A0AAW2NSP2</accession>
<feature type="domain" description="VQ" evidence="1">
    <location>
        <begin position="42"/>
        <end position="68"/>
    </location>
</feature>
<protein>
    <submittedName>
        <fullName evidence="2">VQ motif-containing protein 17</fullName>
    </submittedName>
</protein>
<gene>
    <name evidence="2" type="ORF">Sradi_4460600</name>
</gene>
<dbReference type="PANTHER" id="PTHR33143:SF3">
    <property type="entry name" value="VQ MOTIF-CONTAINING PROTEIN 17-RELATED"/>
    <property type="match status" value="1"/>
</dbReference>
<dbReference type="Pfam" id="PF05678">
    <property type="entry name" value="VQ"/>
    <property type="match status" value="1"/>
</dbReference>
<dbReference type="InterPro" id="IPR039607">
    <property type="entry name" value="VQ_8/17/18/20/21/25"/>
</dbReference>
<evidence type="ECO:0000259" key="1">
    <source>
        <dbReference type="Pfam" id="PF05678"/>
    </source>
</evidence>
<sequence>MMKRLSCQKTAAAAISPAAMPNNSQRTTLSSRRKPKIRIIHIFAPEIIKTDAANFREVVQRLTGNTSTDESSSCSTKKIIRSRSRMVGTRQEPRIFVSNRKLLELGVTERAGFREMRRTCINGDDDQEEVWRGGNSTVSAEFDEDEVFKQLEIDDDHHHDEFPFMEATYN</sequence>
<reference evidence="2" key="1">
    <citation type="submission" date="2020-06" db="EMBL/GenBank/DDBJ databases">
        <authorList>
            <person name="Li T."/>
            <person name="Hu X."/>
            <person name="Zhang T."/>
            <person name="Song X."/>
            <person name="Zhang H."/>
            <person name="Dai N."/>
            <person name="Sheng W."/>
            <person name="Hou X."/>
            <person name="Wei L."/>
        </authorList>
    </citation>
    <scope>NUCLEOTIDE SEQUENCE</scope>
    <source>
        <strain evidence="2">G02</strain>
        <tissue evidence="2">Leaf</tissue>
    </source>
</reference>
<dbReference type="AlphaFoldDB" id="A0AAW2NSP2"/>
<dbReference type="EMBL" id="JACGWJ010000019">
    <property type="protein sequence ID" value="KAL0346293.1"/>
    <property type="molecule type" value="Genomic_DNA"/>
</dbReference>
<evidence type="ECO:0000313" key="2">
    <source>
        <dbReference type="EMBL" id="KAL0346293.1"/>
    </source>
</evidence>
<proteinExistence type="predicted"/>
<reference evidence="2" key="2">
    <citation type="journal article" date="2024" name="Plant">
        <title>Genomic evolution and insights into agronomic trait innovations of Sesamum species.</title>
        <authorList>
            <person name="Miao H."/>
            <person name="Wang L."/>
            <person name="Qu L."/>
            <person name="Liu H."/>
            <person name="Sun Y."/>
            <person name="Le M."/>
            <person name="Wang Q."/>
            <person name="Wei S."/>
            <person name="Zheng Y."/>
            <person name="Lin W."/>
            <person name="Duan Y."/>
            <person name="Cao H."/>
            <person name="Xiong S."/>
            <person name="Wang X."/>
            <person name="Wei L."/>
            <person name="Li C."/>
            <person name="Ma Q."/>
            <person name="Ju M."/>
            <person name="Zhao R."/>
            <person name="Li G."/>
            <person name="Mu C."/>
            <person name="Tian Q."/>
            <person name="Mei H."/>
            <person name="Zhang T."/>
            <person name="Gao T."/>
            <person name="Zhang H."/>
        </authorList>
    </citation>
    <scope>NUCLEOTIDE SEQUENCE</scope>
    <source>
        <strain evidence="2">G02</strain>
    </source>
</reference>
<comment type="caution">
    <text evidence="2">The sequence shown here is derived from an EMBL/GenBank/DDBJ whole genome shotgun (WGS) entry which is preliminary data.</text>
</comment>
<name>A0AAW2NSP2_SESRA</name>
<organism evidence="2">
    <name type="scientific">Sesamum radiatum</name>
    <name type="common">Black benniseed</name>
    <dbReference type="NCBI Taxonomy" id="300843"/>
    <lineage>
        <taxon>Eukaryota</taxon>
        <taxon>Viridiplantae</taxon>
        <taxon>Streptophyta</taxon>
        <taxon>Embryophyta</taxon>
        <taxon>Tracheophyta</taxon>
        <taxon>Spermatophyta</taxon>
        <taxon>Magnoliopsida</taxon>
        <taxon>eudicotyledons</taxon>
        <taxon>Gunneridae</taxon>
        <taxon>Pentapetalae</taxon>
        <taxon>asterids</taxon>
        <taxon>lamiids</taxon>
        <taxon>Lamiales</taxon>
        <taxon>Pedaliaceae</taxon>
        <taxon>Sesamum</taxon>
    </lineage>
</organism>
<dbReference type="PANTHER" id="PTHR33143">
    <property type="entry name" value="F16F4.1 PROTEIN-RELATED"/>
    <property type="match status" value="1"/>
</dbReference>